<dbReference type="Pfam" id="PF08545">
    <property type="entry name" value="ACP_syn_III"/>
    <property type="match status" value="1"/>
</dbReference>
<keyword evidence="7" id="KW-1185">Reference proteome</keyword>
<dbReference type="PANTHER" id="PTHR34069:SF2">
    <property type="entry name" value="BETA-KETOACYL-[ACYL-CARRIER-PROTEIN] SYNTHASE III"/>
    <property type="match status" value="1"/>
</dbReference>
<evidence type="ECO:0000256" key="1">
    <source>
        <dbReference type="ARBA" id="ARBA00022490"/>
    </source>
</evidence>
<dbReference type="GO" id="GO:0006633">
    <property type="term" value="P:fatty acid biosynthetic process"/>
    <property type="evidence" value="ECO:0007669"/>
    <property type="project" value="InterPro"/>
</dbReference>
<feature type="domain" description="Beta-ketoacyl-[acyl-carrier-protein] synthase III C-terminal" evidence="4">
    <location>
        <begin position="234"/>
        <end position="320"/>
    </location>
</feature>
<name>A0A1H0DPH5_9ACTN</name>
<keyword evidence="1" id="KW-0963">Cytoplasm</keyword>
<dbReference type="STRING" id="1196353.SAMN05444921_13532"/>
<feature type="domain" description="Beta-ketoacyl-[acyl-carrier-protein] synthase III N-terminal" evidence="5">
    <location>
        <begin position="118"/>
        <end position="195"/>
    </location>
</feature>
<dbReference type="GO" id="GO:0004315">
    <property type="term" value="F:3-oxoacyl-[acyl-carrier-protein] synthase activity"/>
    <property type="evidence" value="ECO:0007669"/>
    <property type="project" value="InterPro"/>
</dbReference>
<accession>A0A1H0DPH5</accession>
<dbReference type="AlphaFoldDB" id="A0A1H0DPH5"/>
<dbReference type="Pfam" id="PF08541">
    <property type="entry name" value="ACP_syn_III_C"/>
    <property type="match status" value="1"/>
</dbReference>
<dbReference type="GeneID" id="40834197"/>
<dbReference type="EMBL" id="FNHI01000035">
    <property type="protein sequence ID" value="SDN72042.1"/>
    <property type="molecule type" value="Genomic_DNA"/>
</dbReference>
<dbReference type="NCBIfam" id="NF006829">
    <property type="entry name" value="PRK09352.1"/>
    <property type="match status" value="1"/>
</dbReference>
<evidence type="ECO:0000313" key="7">
    <source>
        <dbReference type="Proteomes" id="UP000199063"/>
    </source>
</evidence>
<dbReference type="InterPro" id="IPR013747">
    <property type="entry name" value="ACP_syn_III_C"/>
</dbReference>
<evidence type="ECO:0000256" key="3">
    <source>
        <dbReference type="ARBA" id="ARBA00023315"/>
    </source>
</evidence>
<evidence type="ECO:0000256" key="2">
    <source>
        <dbReference type="ARBA" id="ARBA00022679"/>
    </source>
</evidence>
<dbReference type="PANTHER" id="PTHR34069">
    <property type="entry name" value="3-OXOACYL-[ACYL-CARRIER-PROTEIN] SYNTHASE 3"/>
    <property type="match status" value="1"/>
</dbReference>
<dbReference type="InterPro" id="IPR016039">
    <property type="entry name" value="Thiolase-like"/>
</dbReference>
<dbReference type="InterPro" id="IPR013751">
    <property type="entry name" value="ACP_syn_III_N"/>
</dbReference>
<dbReference type="CDD" id="cd00830">
    <property type="entry name" value="KAS_III"/>
    <property type="match status" value="1"/>
</dbReference>
<dbReference type="Proteomes" id="UP000199063">
    <property type="component" value="Unassembled WGS sequence"/>
</dbReference>
<organism evidence="6 7">
    <name type="scientific">Streptomyces wuyuanensis</name>
    <dbReference type="NCBI Taxonomy" id="1196353"/>
    <lineage>
        <taxon>Bacteria</taxon>
        <taxon>Bacillati</taxon>
        <taxon>Actinomycetota</taxon>
        <taxon>Actinomycetes</taxon>
        <taxon>Kitasatosporales</taxon>
        <taxon>Streptomycetaceae</taxon>
        <taxon>Streptomyces</taxon>
    </lineage>
</organism>
<dbReference type="SUPFAM" id="SSF53901">
    <property type="entry name" value="Thiolase-like"/>
    <property type="match status" value="1"/>
</dbReference>
<dbReference type="RefSeq" id="WP_093662214.1">
    <property type="nucleotide sequence ID" value="NZ_FNHI01000035.1"/>
</dbReference>
<dbReference type="OrthoDB" id="9815506at2"/>
<evidence type="ECO:0000259" key="4">
    <source>
        <dbReference type="Pfam" id="PF08541"/>
    </source>
</evidence>
<protein>
    <submittedName>
        <fullName evidence="6">3-oxoacyl-[acyl-carrier-protein] synthase-3</fullName>
    </submittedName>
</protein>
<sequence>MTVHLNATPITPGTRILGVGHYRPANTVTNLDLIDRGVDTSDEWIRTRVGITERHWADPDETVIDMAERASGKALADSGVEARDIDLVLVVTSTLPSPVPAAAPELAHRLGALAPGAFDIGSGCSGFVYGLGVASAAVQTGQARHVLVVASERFSGWLDMNDRKTSVILGDGAAAAVVGPADHVGIGPVVWGSSGDLHDAVTIDEHTRYFRQEGQTVYRWVTTQMAPVATAAIERAGLLPEDIAVFVPHQANLRIIDTLATRIGLPNAVIARDIVTSGNTSGTTIPLAMSRMKEAGDIPSGAPALLLGFGSGLAYAAQVVLAP</sequence>
<keyword evidence="3" id="KW-0012">Acyltransferase</keyword>
<evidence type="ECO:0000313" key="6">
    <source>
        <dbReference type="EMBL" id="SDN72042.1"/>
    </source>
</evidence>
<dbReference type="GO" id="GO:0044550">
    <property type="term" value="P:secondary metabolite biosynthetic process"/>
    <property type="evidence" value="ECO:0007669"/>
    <property type="project" value="TreeGrafter"/>
</dbReference>
<dbReference type="Gene3D" id="3.40.47.10">
    <property type="match status" value="2"/>
</dbReference>
<keyword evidence="2" id="KW-0808">Transferase</keyword>
<evidence type="ECO:0000259" key="5">
    <source>
        <dbReference type="Pfam" id="PF08545"/>
    </source>
</evidence>
<reference evidence="7" key="1">
    <citation type="submission" date="2016-10" db="EMBL/GenBank/DDBJ databases">
        <authorList>
            <person name="Varghese N."/>
            <person name="Submissions S."/>
        </authorList>
    </citation>
    <scope>NUCLEOTIDE SEQUENCE [LARGE SCALE GENOMIC DNA]</scope>
    <source>
        <strain evidence="7">CGMCC 4.7042</strain>
    </source>
</reference>
<proteinExistence type="predicted"/>
<gene>
    <name evidence="6" type="ORF">SAMN05444921_13532</name>
</gene>